<dbReference type="InterPro" id="IPR036444">
    <property type="entry name" value="PLipase_A2_dom_sf"/>
</dbReference>
<dbReference type="GO" id="GO:0016042">
    <property type="term" value="P:lipid catabolic process"/>
    <property type="evidence" value="ECO:0007669"/>
    <property type="project" value="UniProtKB-KW"/>
</dbReference>
<gene>
    <name evidence="14" type="ORF">DM860_007801</name>
</gene>
<proteinExistence type="inferred from homology"/>
<keyword evidence="11" id="KW-0442">Lipid degradation</keyword>
<dbReference type="CDD" id="cd04706">
    <property type="entry name" value="PLA2_plant"/>
    <property type="match status" value="1"/>
</dbReference>
<keyword evidence="6" id="KW-0964">Secreted</keyword>
<evidence type="ECO:0000256" key="13">
    <source>
        <dbReference type="ARBA" id="ARBA00023157"/>
    </source>
</evidence>
<keyword evidence="13" id="KW-1015">Disulfide bond</keyword>
<dbReference type="SUPFAM" id="SSF48619">
    <property type="entry name" value="Phospholipase A2, PLA2"/>
    <property type="match status" value="1"/>
</dbReference>
<keyword evidence="7" id="KW-0479">Metal-binding</keyword>
<evidence type="ECO:0000256" key="5">
    <source>
        <dbReference type="ARBA" id="ARBA00013278"/>
    </source>
</evidence>
<dbReference type="Proteomes" id="UP000249390">
    <property type="component" value="Unassembled WGS sequence"/>
</dbReference>
<comment type="caution">
    <text evidence="14">The sequence shown here is derived from an EMBL/GenBank/DDBJ whole genome shotgun (WGS) entry which is preliminary data.</text>
</comment>
<dbReference type="AlphaFoldDB" id="A0A328DWL3"/>
<evidence type="ECO:0000256" key="8">
    <source>
        <dbReference type="ARBA" id="ARBA00022729"/>
    </source>
</evidence>
<evidence type="ECO:0000313" key="14">
    <source>
        <dbReference type="EMBL" id="RAL50127.1"/>
    </source>
</evidence>
<evidence type="ECO:0000256" key="12">
    <source>
        <dbReference type="ARBA" id="ARBA00023098"/>
    </source>
</evidence>
<evidence type="ECO:0000256" key="10">
    <source>
        <dbReference type="ARBA" id="ARBA00022837"/>
    </source>
</evidence>
<evidence type="ECO:0000256" key="3">
    <source>
        <dbReference type="ARBA" id="ARBA00004613"/>
    </source>
</evidence>
<reference evidence="14 15" key="1">
    <citation type="submission" date="2018-06" db="EMBL/GenBank/DDBJ databases">
        <title>The Genome of Cuscuta australis (Dodder) Provides Insight into the Evolution of Plant Parasitism.</title>
        <authorList>
            <person name="Liu H."/>
        </authorList>
    </citation>
    <scope>NUCLEOTIDE SEQUENCE [LARGE SCALE GENOMIC DNA]</scope>
    <source>
        <strain evidence="15">cv. Yunnan</strain>
        <tissue evidence="14">Vines</tissue>
    </source>
</reference>
<comment type="cofactor">
    <cofactor evidence="2">
        <name>Ca(2+)</name>
        <dbReference type="ChEBI" id="CHEBI:29108"/>
    </cofactor>
</comment>
<dbReference type="FunFam" id="1.20.90.10:FF:000005">
    <property type="entry name" value="Secretory phospholipase A2"/>
    <property type="match status" value="1"/>
</dbReference>
<dbReference type="GO" id="GO:0046872">
    <property type="term" value="F:metal ion binding"/>
    <property type="evidence" value="ECO:0007669"/>
    <property type="project" value="UniProtKB-KW"/>
</dbReference>
<organism evidence="14 15">
    <name type="scientific">Cuscuta australis</name>
    <dbReference type="NCBI Taxonomy" id="267555"/>
    <lineage>
        <taxon>Eukaryota</taxon>
        <taxon>Viridiplantae</taxon>
        <taxon>Streptophyta</taxon>
        <taxon>Embryophyta</taxon>
        <taxon>Tracheophyta</taxon>
        <taxon>Spermatophyta</taxon>
        <taxon>Magnoliopsida</taxon>
        <taxon>eudicotyledons</taxon>
        <taxon>Gunneridae</taxon>
        <taxon>Pentapetalae</taxon>
        <taxon>asterids</taxon>
        <taxon>lamiids</taxon>
        <taxon>Solanales</taxon>
        <taxon>Convolvulaceae</taxon>
        <taxon>Cuscuteae</taxon>
        <taxon>Cuscuta</taxon>
        <taxon>Cuscuta subgen. Grammica</taxon>
        <taxon>Cuscuta sect. Cleistogrammica</taxon>
    </lineage>
</organism>
<keyword evidence="15" id="KW-1185">Reference proteome</keyword>
<dbReference type="EC" id="3.1.1.4" evidence="5"/>
<keyword evidence="8" id="KW-0732">Signal</keyword>
<dbReference type="GO" id="GO:0004623">
    <property type="term" value="F:phospholipase A2 activity"/>
    <property type="evidence" value="ECO:0007669"/>
    <property type="project" value="UniProtKB-EC"/>
</dbReference>
<evidence type="ECO:0000256" key="6">
    <source>
        <dbReference type="ARBA" id="ARBA00022525"/>
    </source>
</evidence>
<keyword evidence="10" id="KW-0106">Calcium</keyword>
<sequence>MATIHQSLKLALLYIFAASSLSICVIPIRAINIGVDANAGLSLAKECSRTCESKFCGVPPFLRYGKYCGLLYTGCPGEKPCDGLDACCMLHDDCIRINDNDYLSQHCNTSFLKCVTAFSKSNAPTFKGNTCHVGEVVNIITDVMEAAILAGKIFKKP</sequence>
<evidence type="ECO:0000256" key="2">
    <source>
        <dbReference type="ARBA" id="ARBA00001913"/>
    </source>
</evidence>
<dbReference type="GO" id="GO:0012505">
    <property type="term" value="C:endomembrane system"/>
    <property type="evidence" value="ECO:0007669"/>
    <property type="project" value="UniProtKB-ARBA"/>
</dbReference>
<evidence type="ECO:0000256" key="11">
    <source>
        <dbReference type="ARBA" id="ARBA00022963"/>
    </source>
</evidence>
<dbReference type="EMBL" id="NQVE01000067">
    <property type="protein sequence ID" value="RAL50127.1"/>
    <property type="molecule type" value="Genomic_DNA"/>
</dbReference>
<comment type="similarity">
    <text evidence="4">Belongs to the phospholipase A2 family.</text>
</comment>
<dbReference type="InterPro" id="IPR033113">
    <property type="entry name" value="PLA2_histidine"/>
</dbReference>
<dbReference type="PROSITE" id="PS00118">
    <property type="entry name" value="PA2_HIS"/>
    <property type="match status" value="1"/>
</dbReference>
<dbReference type="Gene3D" id="1.20.90.10">
    <property type="entry name" value="Phospholipase A2 domain"/>
    <property type="match status" value="1"/>
</dbReference>
<evidence type="ECO:0000256" key="9">
    <source>
        <dbReference type="ARBA" id="ARBA00022801"/>
    </source>
</evidence>
<evidence type="ECO:0000256" key="4">
    <source>
        <dbReference type="ARBA" id="ARBA00007056"/>
    </source>
</evidence>
<name>A0A328DWL3_9ASTE</name>
<evidence type="ECO:0000256" key="1">
    <source>
        <dbReference type="ARBA" id="ARBA00001604"/>
    </source>
</evidence>
<comment type="catalytic activity">
    <reaction evidence="1">
        <text>a 1,2-diacyl-sn-glycero-3-phosphocholine + H2O = a 1-acyl-sn-glycero-3-phosphocholine + a fatty acid + H(+)</text>
        <dbReference type="Rhea" id="RHEA:15801"/>
        <dbReference type="ChEBI" id="CHEBI:15377"/>
        <dbReference type="ChEBI" id="CHEBI:15378"/>
        <dbReference type="ChEBI" id="CHEBI:28868"/>
        <dbReference type="ChEBI" id="CHEBI:57643"/>
        <dbReference type="ChEBI" id="CHEBI:58168"/>
        <dbReference type="EC" id="3.1.1.4"/>
    </reaction>
</comment>
<keyword evidence="9" id="KW-0378">Hydrolase</keyword>
<dbReference type="GO" id="GO:0005576">
    <property type="term" value="C:extracellular region"/>
    <property type="evidence" value="ECO:0007669"/>
    <property type="project" value="UniProtKB-SubCell"/>
</dbReference>
<dbReference type="GO" id="GO:0050482">
    <property type="term" value="P:arachidonate secretion"/>
    <property type="evidence" value="ECO:0007669"/>
    <property type="project" value="InterPro"/>
</dbReference>
<keyword evidence="12" id="KW-0443">Lipid metabolism</keyword>
<protein>
    <recommendedName>
        <fullName evidence="5">phospholipase A2</fullName>
        <ecNumber evidence="5">3.1.1.4</ecNumber>
    </recommendedName>
</protein>
<accession>A0A328DWL3</accession>
<evidence type="ECO:0000313" key="15">
    <source>
        <dbReference type="Proteomes" id="UP000249390"/>
    </source>
</evidence>
<dbReference type="GO" id="GO:0006644">
    <property type="term" value="P:phospholipid metabolic process"/>
    <property type="evidence" value="ECO:0007669"/>
    <property type="project" value="InterPro"/>
</dbReference>
<evidence type="ECO:0000256" key="7">
    <source>
        <dbReference type="ARBA" id="ARBA00022723"/>
    </source>
</evidence>
<comment type="subcellular location">
    <subcellularLocation>
        <location evidence="3">Secreted</location>
    </subcellularLocation>
</comment>